<name>A0ABD3PAZ8_9STRA</name>
<comment type="caution">
    <text evidence="1">The sequence shown here is derived from an EMBL/GenBank/DDBJ whole genome shotgun (WGS) entry which is preliminary data.</text>
</comment>
<dbReference type="Proteomes" id="UP001530315">
    <property type="component" value="Unassembled WGS sequence"/>
</dbReference>
<dbReference type="EMBL" id="JALLAZ020000911">
    <property type="protein sequence ID" value="KAL3784961.1"/>
    <property type="molecule type" value="Genomic_DNA"/>
</dbReference>
<evidence type="ECO:0000313" key="1">
    <source>
        <dbReference type="EMBL" id="KAL3784961.1"/>
    </source>
</evidence>
<keyword evidence="2" id="KW-1185">Reference proteome</keyword>
<proteinExistence type="predicted"/>
<protein>
    <submittedName>
        <fullName evidence="1">Uncharacterized protein</fullName>
    </submittedName>
</protein>
<sequence>MMSSTPNLPYFGGAEGEACRVAAIEAWRAQNSTLKAELEAVMETDLYQIAKSYCQPQIDLYNVASGVVCLLEKSTEGQYNLTYGEFWLNGNIYFDGDYDLATMFSQTSNFTQVGSMSACLADCYTGTGSGCIELEPWLTNYGKVTSDQYCQQQWGGIDAGYNVIKLCAAKAIGAPADSTMLDYVNIFRYQLSTQQDCSYKNCFPNLDGAILATILPTVSSGSFGQCEDEADVEIWTSGGAANRPANSNYCSREYNGGCYLDSACIEACFQETYGYSAKCSSCFGAIPACSVSSGCMNACMVDGLVEDCAECNDPCVEEFNKCTGLPNVTAGPVVVPTGGSPTPSPPQATGSSAPKARLITALTTGILVTLVYLS</sequence>
<organism evidence="1 2">
    <name type="scientific">Stephanodiscus triporus</name>
    <dbReference type="NCBI Taxonomy" id="2934178"/>
    <lineage>
        <taxon>Eukaryota</taxon>
        <taxon>Sar</taxon>
        <taxon>Stramenopiles</taxon>
        <taxon>Ochrophyta</taxon>
        <taxon>Bacillariophyta</taxon>
        <taxon>Coscinodiscophyceae</taxon>
        <taxon>Thalassiosirophycidae</taxon>
        <taxon>Stephanodiscales</taxon>
        <taxon>Stephanodiscaceae</taxon>
        <taxon>Stephanodiscus</taxon>
    </lineage>
</organism>
<evidence type="ECO:0000313" key="2">
    <source>
        <dbReference type="Proteomes" id="UP001530315"/>
    </source>
</evidence>
<gene>
    <name evidence="1" type="ORF">ACHAW5_010413</name>
</gene>
<accession>A0ABD3PAZ8</accession>
<dbReference type="AlphaFoldDB" id="A0ABD3PAZ8"/>
<reference evidence="1 2" key="1">
    <citation type="submission" date="2024-10" db="EMBL/GenBank/DDBJ databases">
        <title>Updated reference genomes for cyclostephanoid diatoms.</title>
        <authorList>
            <person name="Roberts W.R."/>
            <person name="Alverson A.J."/>
        </authorList>
    </citation>
    <scope>NUCLEOTIDE SEQUENCE [LARGE SCALE GENOMIC DNA]</scope>
    <source>
        <strain evidence="1 2">AJA276-08</strain>
    </source>
</reference>